<reference evidence="3" key="1">
    <citation type="submission" date="2020-03" db="EMBL/GenBank/DDBJ databases">
        <title>Site-based positive gene gene selection in Geosmithia morbida across the United States reveals a broad range of putative effectors and factors for local host and environmental adapation.</title>
        <authorList>
            <person name="Onufrak A."/>
            <person name="Murdoch R.W."/>
            <person name="Gazis R."/>
            <person name="Huff M."/>
            <person name="Staton M."/>
            <person name="Klingeman W."/>
            <person name="Hadziabdic D."/>
        </authorList>
    </citation>
    <scope>NUCLEOTIDE SEQUENCE</scope>
    <source>
        <strain evidence="3">1262</strain>
    </source>
</reference>
<dbReference type="PANTHER" id="PTHR48081:SF8">
    <property type="entry name" value="ALPHA_BETA HYDROLASE FOLD-3 DOMAIN-CONTAINING PROTEIN-RELATED"/>
    <property type="match status" value="1"/>
</dbReference>
<evidence type="ECO:0000313" key="4">
    <source>
        <dbReference type="Proteomes" id="UP000749293"/>
    </source>
</evidence>
<dbReference type="GO" id="GO:0016787">
    <property type="term" value="F:hydrolase activity"/>
    <property type="evidence" value="ECO:0007669"/>
    <property type="project" value="UniProtKB-KW"/>
</dbReference>
<dbReference type="Gene3D" id="3.40.50.1820">
    <property type="entry name" value="alpha/beta hydrolase"/>
    <property type="match status" value="1"/>
</dbReference>
<dbReference type="SUPFAM" id="SSF53474">
    <property type="entry name" value="alpha/beta-Hydrolases"/>
    <property type="match status" value="1"/>
</dbReference>
<evidence type="ECO:0000313" key="3">
    <source>
        <dbReference type="EMBL" id="KAF4121452.1"/>
    </source>
</evidence>
<dbReference type="GeneID" id="55968089"/>
<name>A0A9P4YRZ7_9HYPO</name>
<dbReference type="EMBL" id="JAANYQ010000012">
    <property type="protein sequence ID" value="KAF4121452.1"/>
    <property type="molecule type" value="Genomic_DNA"/>
</dbReference>
<dbReference type="Proteomes" id="UP000749293">
    <property type="component" value="Unassembled WGS sequence"/>
</dbReference>
<keyword evidence="1 3" id="KW-0378">Hydrolase</keyword>
<protein>
    <submittedName>
        <fullName evidence="3">Alpha/beta hydrolase fold</fullName>
    </submittedName>
</protein>
<sequence>MSPPATNPPIILDPAAFDPTLPGEEFTKYEEQIRRTIAADPQQWWEVGAVEYRRRRKAGESTSPAPKLLDSGSALAVPSRDRGRTIPCRTFKPTNGSAVLGVFMHIHGGGWVLNDEEYQDEYMQSMADDYGLACVTVGYRLAPEDPFPAGPQDCFDVGDWLFDKAQSEFGAPLVFIGGESAGAHLSLQTALHLIRSKNYTVPGGLILHYGCFDLGMTPSIRYLDRDGPSVYLTSAKYEKFRDAFLPGMAGDDFHRPDVSPLYEDLGLLRGSLPAALFTCGTRDILLDDTLFMSTRWLSAGAETVLEIVPGAQHAFSRFPQVPGTGAAQAEAAVKAFVTRRL</sequence>
<feature type="domain" description="Alpha/beta hydrolase fold-3" evidence="2">
    <location>
        <begin position="104"/>
        <end position="315"/>
    </location>
</feature>
<dbReference type="InterPro" id="IPR050300">
    <property type="entry name" value="GDXG_lipolytic_enzyme"/>
</dbReference>
<keyword evidence="4" id="KW-1185">Reference proteome</keyword>
<evidence type="ECO:0000256" key="1">
    <source>
        <dbReference type="ARBA" id="ARBA00022801"/>
    </source>
</evidence>
<gene>
    <name evidence="3" type="ORF">GMORB2_1859</name>
</gene>
<accession>A0A9P4YRZ7</accession>
<dbReference type="InterPro" id="IPR029058">
    <property type="entry name" value="AB_hydrolase_fold"/>
</dbReference>
<proteinExistence type="predicted"/>
<organism evidence="3 4">
    <name type="scientific">Geosmithia morbida</name>
    <dbReference type="NCBI Taxonomy" id="1094350"/>
    <lineage>
        <taxon>Eukaryota</taxon>
        <taxon>Fungi</taxon>
        <taxon>Dikarya</taxon>
        <taxon>Ascomycota</taxon>
        <taxon>Pezizomycotina</taxon>
        <taxon>Sordariomycetes</taxon>
        <taxon>Hypocreomycetidae</taxon>
        <taxon>Hypocreales</taxon>
        <taxon>Bionectriaceae</taxon>
        <taxon>Geosmithia</taxon>
    </lineage>
</organism>
<dbReference type="Pfam" id="PF07859">
    <property type="entry name" value="Abhydrolase_3"/>
    <property type="match status" value="1"/>
</dbReference>
<dbReference type="PANTHER" id="PTHR48081">
    <property type="entry name" value="AB HYDROLASE SUPERFAMILY PROTEIN C4A8.06C"/>
    <property type="match status" value="1"/>
</dbReference>
<dbReference type="RefSeq" id="XP_035320104.1">
    <property type="nucleotide sequence ID" value="XM_035463840.1"/>
</dbReference>
<dbReference type="OrthoDB" id="408631at2759"/>
<dbReference type="AlphaFoldDB" id="A0A9P4YRZ7"/>
<evidence type="ECO:0000259" key="2">
    <source>
        <dbReference type="Pfam" id="PF07859"/>
    </source>
</evidence>
<comment type="caution">
    <text evidence="3">The sequence shown here is derived from an EMBL/GenBank/DDBJ whole genome shotgun (WGS) entry which is preliminary data.</text>
</comment>
<dbReference type="InterPro" id="IPR013094">
    <property type="entry name" value="AB_hydrolase_3"/>
</dbReference>